<dbReference type="FunFam" id="2.40.10.10:FF:000005">
    <property type="entry name" value="Serine protease 37"/>
    <property type="match status" value="1"/>
</dbReference>
<sequence>MKCHLVFTLLGAAACDPINSPVVVLASNSQDANLNLPQNYNIPYMVYLQSSPEPCVGSLIHPEWVLTAAHCPLPNKIRLGVYQPSIPTKKEQRRDHSVIMRHPDFQAHTLNHDLMLIKLSKAATMNSYVGTIAIALEPMSFNDSCFIPTWTWNNYKNFSDPEVLAWIHQHSLPFIECQEALLQKSTGNFMCVGQPLKVSSKVKEVSAALAVCSGRLHGILSWAKGSVTLGSEAFFTEVHPYARWIMNIISTH</sequence>
<dbReference type="GO" id="GO:0004252">
    <property type="term" value="F:serine-type endopeptidase activity"/>
    <property type="evidence" value="ECO:0007669"/>
    <property type="project" value="InterPro"/>
</dbReference>
<dbReference type="PRINTS" id="PR00722">
    <property type="entry name" value="CHYMOTRYPSIN"/>
</dbReference>
<dbReference type="PANTHER" id="PTHR24271:SF44">
    <property type="entry name" value="1700074P13RIK PROTEIN"/>
    <property type="match status" value="1"/>
</dbReference>
<feature type="chain" id="PRO_5012294041" description="Peptidase S1 domain-containing protein" evidence="5">
    <location>
        <begin position="16"/>
        <end position="252"/>
    </location>
</feature>
<dbReference type="PROSITE" id="PS50240">
    <property type="entry name" value="TRYPSIN_DOM"/>
    <property type="match status" value="1"/>
</dbReference>
<dbReference type="SMART" id="SM00020">
    <property type="entry name" value="Tryp_SPc"/>
    <property type="match status" value="1"/>
</dbReference>
<dbReference type="GO" id="GO:0030141">
    <property type="term" value="C:secretory granule"/>
    <property type="evidence" value="ECO:0007669"/>
    <property type="project" value="TreeGrafter"/>
</dbReference>
<organism evidence="7 8">
    <name type="scientific">Loxodonta africana</name>
    <name type="common">African elephant</name>
    <dbReference type="NCBI Taxonomy" id="9785"/>
    <lineage>
        <taxon>Eukaryota</taxon>
        <taxon>Metazoa</taxon>
        <taxon>Chordata</taxon>
        <taxon>Craniata</taxon>
        <taxon>Vertebrata</taxon>
        <taxon>Euteleostomi</taxon>
        <taxon>Mammalia</taxon>
        <taxon>Eutheria</taxon>
        <taxon>Afrotheria</taxon>
        <taxon>Proboscidea</taxon>
        <taxon>Elephantidae</taxon>
        <taxon>Loxodonta</taxon>
    </lineage>
</organism>
<dbReference type="PANTHER" id="PTHR24271">
    <property type="entry name" value="KALLIKREIN-RELATED"/>
    <property type="match status" value="1"/>
</dbReference>
<evidence type="ECO:0000259" key="6">
    <source>
        <dbReference type="PROSITE" id="PS50240"/>
    </source>
</evidence>
<dbReference type="InterPro" id="IPR018114">
    <property type="entry name" value="TRYPSIN_HIS"/>
</dbReference>
<evidence type="ECO:0000313" key="7">
    <source>
        <dbReference type="Ensembl" id="ENSLAFP00000010992.2"/>
    </source>
</evidence>
<dbReference type="MEROPS" id="S01.105"/>
<reference evidence="7" key="3">
    <citation type="submission" date="2025-09" db="UniProtKB">
        <authorList>
            <consortium name="Ensembl"/>
        </authorList>
    </citation>
    <scope>IDENTIFICATION</scope>
    <source>
        <strain evidence="7">Isolate ISIS603380</strain>
    </source>
</reference>
<dbReference type="InterPro" id="IPR001254">
    <property type="entry name" value="Trypsin_dom"/>
</dbReference>
<dbReference type="Gene3D" id="2.40.10.10">
    <property type="entry name" value="Trypsin-like serine proteases"/>
    <property type="match status" value="2"/>
</dbReference>
<evidence type="ECO:0000256" key="4">
    <source>
        <dbReference type="ARBA" id="ARBA00023157"/>
    </source>
</evidence>
<evidence type="ECO:0000256" key="2">
    <source>
        <dbReference type="ARBA" id="ARBA00022525"/>
    </source>
</evidence>
<dbReference type="eggNOG" id="KOG3627">
    <property type="taxonomic scope" value="Eukaryota"/>
</dbReference>
<dbReference type="Pfam" id="PF00089">
    <property type="entry name" value="Trypsin"/>
    <property type="match status" value="1"/>
</dbReference>
<dbReference type="Ensembl" id="ENSLAFT00000013134.2">
    <property type="protein sequence ID" value="ENSLAFP00000010992.2"/>
    <property type="gene ID" value="ENSLAFG00000013135.2"/>
</dbReference>
<dbReference type="Proteomes" id="UP000007646">
    <property type="component" value="Unassembled WGS sequence"/>
</dbReference>
<dbReference type="PROSITE" id="PS00134">
    <property type="entry name" value="TRYPSIN_HIS"/>
    <property type="match status" value="1"/>
</dbReference>
<evidence type="ECO:0000256" key="1">
    <source>
        <dbReference type="ARBA" id="ARBA00004613"/>
    </source>
</evidence>
<feature type="domain" description="Peptidase S1" evidence="6">
    <location>
        <begin position="24"/>
        <end position="250"/>
    </location>
</feature>
<dbReference type="FunFam" id="2.40.10.10:FF:000049">
    <property type="entry name" value="probable inactive serine protease 37"/>
    <property type="match status" value="1"/>
</dbReference>
<name>G3TAR8_LOXAF</name>
<keyword evidence="4" id="KW-1015">Disulfide bond</keyword>
<reference evidence="7" key="2">
    <citation type="submission" date="2025-08" db="UniProtKB">
        <authorList>
            <consortium name="Ensembl"/>
        </authorList>
    </citation>
    <scope>IDENTIFICATION</scope>
    <source>
        <strain evidence="7">Isolate ISIS603380</strain>
    </source>
</reference>
<feature type="signal peptide" evidence="5">
    <location>
        <begin position="1"/>
        <end position="15"/>
    </location>
</feature>
<dbReference type="PROSITE" id="PS51257">
    <property type="entry name" value="PROKAR_LIPOPROTEIN"/>
    <property type="match status" value="1"/>
</dbReference>
<dbReference type="HOGENOM" id="CLU_006842_1_6_1"/>
<evidence type="ECO:0000256" key="5">
    <source>
        <dbReference type="SAM" id="SignalP"/>
    </source>
</evidence>
<evidence type="ECO:0000313" key="8">
    <source>
        <dbReference type="Proteomes" id="UP000007646"/>
    </source>
</evidence>
<reference evidence="7 8" key="1">
    <citation type="submission" date="2009-06" db="EMBL/GenBank/DDBJ databases">
        <title>The Genome Sequence of Loxodonta africana (African elephant).</title>
        <authorList>
            <person name="Di Palma F."/>
            <person name="Heiman D."/>
            <person name="Young S."/>
            <person name="Johnson J."/>
            <person name="Lander E.S."/>
            <person name="Lindblad-Toh K."/>
        </authorList>
    </citation>
    <scope>NUCLEOTIDE SEQUENCE [LARGE SCALE GENOMIC DNA]</scope>
    <source>
        <strain evidence="7 8">Isolate ISIS603380</strain>
    </source>
</reference>
<dbReference type="AlphaFoldDB" id="G3TAR8"/>
<dbReference type="InParanoid" id="G3TAR8"/>
<dbReference type="GO" id="GO:2000243">
    <property type="term" value="P:positive regulation of reproductive process"/>
    <property type="evidence" value="ECO:0007669"/>
    <property type="project" value="UniProtKB-ARBA"/>
</dbReference>
<dbReference type="GO" id="GO:0005576">
    <property type="term" value="C:extracellular region"/>
    <property type="evidence" value="ECO:0007669"/>
    <property type="project" value="UniProtKB-SubCell"/>
</dbReference>
<proteinExistence type="predicted"/>
<dbReference type="STRING" id="9785.ENSLAFP00000010992"/>
<keyword evidence="8" id="KW-1185">Reference proteome</keyword>
<dbReference type="InterPro" id="IPR001314">
    <property type="entry name" value="Peptidase_S1A"/>
</dbReference>
<dbReference type="GeneTree" id="ENSGT01020000230389"/>
<protein>
    <recommendedName>
        <fullName evidence="6">Peptidase S1 domain-containing protein</fullName>
    </recommendedName>
</protein>
<dbReference type="OMA" id="FFTEVHP"/>
<dbReference type="GO" id="GO:0006508">
    <property type="term" value="P:proteolysis"/>
    <property type="evidence" value="ECO:0007669"/>
    <property type="project" value="InterPro"/>
</dbReference>
<dbReference type="GO" id="GO:0005794">
    <property type="term" value="C:Golgi apparatus"/>
    <property type="evidence" value="ECO:0007669"/>
    <property type="project" value="Ensembl"/>
</dbReference>
<dbReference type="SUPFAM" id="SSF50494">
    <property type="entry name" value="Trypsin-like serine proteases"/>
    <property type="match status" value="1"/>
</dbReference>
<dbReference type="InterPro" id="IPR043504">
    <property type="entry name" value="Peptidase_S1_PA_chymotrypsin"/>
</dbReference>
<dbReference type="InterPro" id="IPR009003">
    <property type="entry name" value="Peptidase_S1_PA"/>
</dbReference>
<accession>G3TAR8</accession>
<keyword evidence="2" id="KW-0964">Secreted</keyword>
<evidence type="ECO:0000256" key="3">
    <source>
        <dbReference type="ARBA" id="ARBA00022729"/>
    </source>
</evidence>
<keyword evidence="3 5" id="KW-0732">Signal</keyword>
<comment type="subcellular location">
    <subcellularLocation>
        <location evidence="1">Secreted</location>
    </subcellularLocation>
</comment>